<dbReference type="AlphaFoldDB" id="A0AA41Z6A1"/>
<keyword evidence="2 6" id="KW-0698">rRNA processing</keyword>
<dbReference type="PANTHER" id="PTHR11265">
    <property type="entry name" value="S-ADENOSYL-METHYLTRANSFERASE MRAW"/>
    <property type="match status" value="1"/>
</dbReference>
<dbReference type="NCBIfam" id="TIGR00006">
    <property type="entry name" value="16S rRNA (cytosine(1402)-N(4))-methyltransferase RsmH"/>
    <property type="match status" value="1"/>
</dbReference>
<keyword evidence="5 6" id="KW-0949">S-adenosyl-L-methionine</keyword>
<dbReference type="InterPro" id="IPR002903">
    <property type="entry name" value="RsmH"/>
</dbReference>
<name>A0AA41Z6A1_9HYPH</name>
<dbReference type="GO" id="GO:0005737">
    <property type="term" value="C:cytoplasm"/>
    <property type="evidence" value="ECO:0007669"/>
    <property type="project" value="UniProtKB-SubCell"/>
</dbReference>
<evidence type="ECO:0000313" key="8">
    <source>
        <dbReference type="EMBL" id="MCW6511125.1"/>
    </source>
</evidence>
<feature type="binding site" evidence="6">
    <location>
        <begin position="47"/>
        <end position="49"/>
    </location>
    <ligand>
        <name>S-adenosyl-L-methionine</name>
        <dbReference type="ChEBI" id="CHEBI:59789"/>
    </ligand>
</feature>
<dbReference type="PIRSF" id="PIRSF004486">
    <property type="entry name" value="MraW"/>
    <property type="match status" value="1"/>
</dbReference>
<accession>A0AA41Z6A1</accession>
<feature type="binding site" evidence="6">
    <location>
        <position position="120"/>
    </location>
    <ligand>
        <name>S-adenosyl-L-methionine</name>
        <dbReference type="ChEBI" id="CHEBI:59789"/>
    </ligand>
</feature>
<dbReference type="SUPFAM" id="SSF53335">
    <property type="entry name" value="S-adenosyl-L-methionine-dependent methyltransferases"/>
    <property type="match status" value="1"/>
</dbReference>
<keyword evidence="3 6" id="KW-0489">Methyltransferase</keyword>
<keyword evidence="6" id="KW-0963">Cytoplasm</keyword>
<keyword evidence="9" id="KW-1185">Reference proteome</keyword>
<feature type="binding site" evidence="6">
    <location>
        <position position="92"/>
    </location>
    <ligand>
        <name>S-adenosyl-L-methionine</name>
        <dbReference type="ChEBI" id="CHEBI:59789"/>
    </ligand>
</feature>
<dbReference type="Gene3D" id="3.40.50.150">
    <property type="entry name" value="Vaccinia Virus protein VP39"/>
    <property type="match status" value="1"/>
</dbReference>
<reference evidence="8" key="1">
    <citation type="submission" date="2022-05" db="EMBL/GenBank/DDBJ databases">
        <authorList>
            <person name="Pankratov T."/>
        </authorList>
    </citation>
    <scope>NUCLEOTIDE SEQUENCE</scope>
    <source>
        <strain evidence="8">BP6-180914</strain>
    </source>
</reference>
<dbReference type="SUPFAM" id="SSF81799">
    <property type="entry name" value="Putative methyltransferase TM0872, insert domain"/>
    <property type="match status" value="1"/>
</dbReference>
<dbReference type="InterPro" id="IPR023397">
    <property type="entry name" value="SAM-dep_MeTrfase_MraW_recog"/>
</dbReference>
<feature type="region of interest" description="Disordered" evidence="7">
    <location>
        <begin position="1"/>
        <end position="20"/>
    </location>
</feature>
<dbReference type="PANTHER" id="PTHR11265:SF0">
    <property type="entry name" value="12S RRNA N4-METHYLCYTIDINE METHYLTRANSFERASE"/>
    <property type="match status" value="1"/>
</dbReference>
<evidence type="ECO:0000256" key="6">
    <source>
        <dbReference type="HAMAP-Rule" id="MF_01007"/>
    </source>
</evidence>
<evidence type="ECO:0000256" key="4">
    <source>
        <dbReference type="ARBA" id="ARBA00022679"/>
    </source>
</evidence>
<dbReference type="Proteomes" id="UP001165667">
    <property type="component" value="Unassembled WGS sequence"/>
</dbReference>
<sequence>MMGSGNGSQPPVTGGPAPHHPVLLPEVLTALAPQTGGIYLDGTFGAGGYTRAILAHSGVHVVGLDRDPTAKQAAASVAADYPDTFTFRQARFGTLHDVVHSLDRPSLQGVVLDIGVSSMQLDQAERGFSFRVDGPLDMRMERDGPSAADIVNGADETTLASILFHLGGERDSRRIARAIVADRVATPFLRTRQLAELVARIVRGSPKGIHPATKTFQALRIAVNDELGELLMGLEAAEQTLAPGGVLAVVTFHSLEDRLVKRFLTRAAGRGAAGSRHLPQAQAPAPPSFTLPSGQPVLPSATEVERNPRARSAKLRYAIRTEAPPLKPDPELRSLIGPNRTVTER</sequence>
<evidence type="ECO:0000256" key="3">
    <source>
        <dbReference type="ARBA" id="ARBA00022603"/>
    </source>
</evidence>
<comment type="subcellular location">
    <subcellularLocation>
        <location evidence="6">Cytoplasm</location>
    </subcellularLocation>
</comment>
<dbReference type="EMBL" id="JAMOIM010000021">
    <property type="protein sequence ID" value="MCW6511125.1"/>
    <property type="molecule type" value="Genomic_DNA"/>
</dbReference>
<dbReference type="GO" id="GO:0071424">
    <property type="term" value="F:rRNA (cytosine-N4-)-methyltransferase activity"/>
    <property type="evidence" value="ECO:0007669"/>
    <property type="project" value="UniProtKB-UniRule"/>
</dbReference>
<evidence type="ECO:0000256" key="1">
    <source>
        <dbReference type="ARBA" id="ARBA00010396"/>
    </source>
</evidence>
<comment type="caution">
    <text evidence="8">The sequence shown here is derived from an EMBL/GenBank/DDBJ whole genome shotgun (WGS) entry which is preliminary data.</text>
</comment>
<feature type="region of interest" description="Disordered" evidence="7">
    <location>
        <begin position="271"/>
        <end position="345"/>
    </location>
</feature>
<protein>
    <recommendedName>
        <fullName evidence="6">Ribosomal RNA small subunit methyltransferase H</fullName>
        <ecNumber evidence="6">2.1.1.199</ecNumber>
    </recommendedName>
    <alternativeName>
        <fullName evidence="6">16S rRNA m(4)C1402 methyltransferase</fullName>
    </alternativeName>
    <alternativeName>
        <fullName evidence="6">rRNA (cytosine-N(4)-)-methyltransferase RsmH</fullName>
    </alternativeName>
</protein>
<comment type="similarity">
    <text evidence="1 6">Belongs to the methyltransferase superfamily. RsmH family.</text>
</comment>
<evidence type="ECO:0000313" key="9">
    <source>
        <dbReference type="Proteomes" id="UP001165667"/>
    </source>
</evidence>
<comment type="function">
    <text evidence="6">Specifically methylates the N4 position of cytidine in position 1402 (C1402) of 16S rRNA.</text>
</comment>
<feature type="binding site" evidence="6">
    <location>
        <position position="65"/>
    </location>
    <ligand>
        <name>S-adenosyl-L-methionine</name>
        <dbReference type="ChEBI" id="CHEBI:59789"/>
    </ligand>
</feature>
<feature type="binding site" evidence="6">
    <location>
        <position position="113"/>
    </location>
    <ligand>
        <name>S-adenosyl-L-methionine</name>
        <dbReference type="ChEBI" id="CHEBI:59789"/>
    </ligand>
</feature>
<proteinExistence type="inferred from homology"/>
<evidence type="ECO:0000256" key="2">
    <source>
        <dbReference type="ARBA" id="ARBA00022552"/>
    </source>
</evidence>
<dbReference type="GO" id="GO:0070475">
    <property type="term" value="P:rRNA base methylation"/>
    <property type="evidence" value="ECO:0007669"/>
    <property type="project" value="UniProtKB-UniRule"/>
</dbReference>
<evidence type="ECO:0000256" key="5">
    <source>
        <dbReference type="ARBA" id="ARBA00022691"/>
    </source>
</evidence>
<dbReference type="HAMAP" id="MF_01007">
    <property type="entry name" value="16SrRNA_methyltr_H"/>
    <property type="match status" value="1"/>
</dbReference>
<dbReference type="Pfam" id="PF01795">
    <property type="entry name" value="Methyltransf_5"/>
    <property type="match status" value="1"/>
</dbReference>
<gene>
    <name evidence="6 8" type="primary">rsmH</name>
    <name evidence="8" type="ORF">M8523_24250</name>
</gene>
<keyword evidence="4 6" id="KW-0808">Transferase</keyword>
<dbReference type="InterPro" id="IPR029063">
    <property type="entry name" value="SAM-dependent_MTases_sf"/>
</dbReference>
<dbReference type="Gene3D" id="1.10.150.170">
    <property type="entry name" value="Putative methyltransferase TM0872, insert domain"/>
    <property type="match status" value="1"/>
</dbReference>
<organism evidence="8 9">
    <name type="scientific">Lichenifustis flavocetrariae</name>
    <dbReference type="NCBI Taxonomy" id="2949735"/>
    <lineage>
        <taxon>Bacteria</taxon>
        <taxon>Pseudomonadati</taxon>
        <taxon>Pseudomonadota</taxon>
        <taxon>Alphaproteobacteria</taxon>
        <taxon>Hyphomicrobiales</taxon>
        <taxon>Lichenihabitantaceae</taxon>
        <taxon>Lichenifustis</taxon>
    </lineage>
</organism>
<evidence type="ECO:0000256" key="7">
    <source>
        <dbReference type="SAM" id="MobiDB-lite"/>
    </source>
</evidence>
<dbReference type="EC" id="2.1.1.199" evidence="6"/>
<comment type="catalytic activity">
    <reaction evidence="6">
        <text>cytidine(1402) in 16S rRNA + S-adenosyl-L-methionine = N(4)-methylcytidine(1402) in 16S rRNA + S-adenosyl-L-homocysteine + H(+)</text>
        <dbReference type="Rhea" id="RHEA:42928"/>
        <dbReference type="Rhea" id="RHEA-COMP:10286"/>
        <dbReference type="Rhea" id="RHEA-COMP:10287"/>
        <dbReference type="ChEBI" id="CHEBI:15378"/>
        <dbReference type="ChEBI" id="CHEBI:57856"/>
        <dbReference type="ChEBI" id="CHEBI:59789"/>
        <dbReference type="ChEBI" id="CHEBI:74506"/>
        <dbReference type="ChEBI" id="CHEBI:82748"/>
        <dbReference type="EC" id="2.1.1.199"/>
    </reaction>
</comment>